<sequence>MTSHSSSTNSNNPSSGNRDGVVLQGYHKKLKTMKKKYFVLYSENGVKSARLEYYDSEKKFKARSSPKRIIILKNCFNINRRLDTKHSNVIALSTKEEVFCIVLETEAELNEWLRALLALQRGEDTESDPPKPFFEHVWQVQMQRKGIAEEKGLVGKYYVCLTTKSVTLVRIGAQTTTLGENRPASVEFYLTTIRRCGDSQCFFFMEVGRHSALGAGELWMQTEDSLIAQNMHTMIISAMSSSKNIDDGFGPMSRKRSSSANEASKPISMTYRRQTHSGTKPMNSSPLNESASAASSTISSTSTVIQNPIIKPSTSKALEISQTSVSTNSLNPSTTTQQDLTNPQQSAMTTMCHQRTLSLPNGDRSVNDGINATNASTKLLIHATITHDINGTSENNNGCNEQQYVQPCHQRTRSLPLTEETSCEIGSFHPSSLASTAAALRSFSNNNNLLAKNHCKSYPNRMGNSKINGSSLSCTPTLLASSSSTCSGHSMGNMNSVRRKLSCSGQFGGNGIGINVVHYMNGHSVDEVVRNGMNDKNNNSNVATTADSTNRISAELNAASSDAVINTISMRNGLVTINNSSKPCANNASASIGSTTTLTNPVIMKSNKCSSPTLLRRGRNIRSSRIVAIGRDRCDSLPSSRHRTASECSNSQSITNSSMPPPARPVLSNRPLSMCISSRHHSPPLSTLSPSTGCSESDGSSLSIDETDSCVRPITPDESGNFVGRYFNSHPSDGVIPEENYDDPWFIDKSNVRTLDNMNNANGRLTLPISTTHSVHSMRKTSPAASQAGSVDMQSQYMDMFSPYSPPGTSPCDQTVSGFMPVSPSTDFPRGLYTGSSGGHSRASSLAEETVDGYVPMCPTQLQDYVDMEQSSKHHTGGALSSAASSCSITSGTPSTDIRFAEYPLDKVKSRFTPDDEDLHPANERPIRAYSVGSRPEHIKRKLRVEAPNTADQNNSRVRAFSVGSRATKVPRCDLYRNVLGPNPISCQVNNNNINNNNNLSDILGGNNKNKKSSSAPILVHKSQNSVDRMSDLMEIDFSKNSENHNTSNMNSNSQHQSHSHSQTTTAAARYSSYPLSVPSAQQKREFFENSPKANSSGYLEMKPGSLTEKPSPTSGHKSMDSSGYLEMRPIGATRTSSLSSSPIKASTSAPKSISSVTEEANYTNMSPSIPFVMQRMDSEDYMNMSPHDKHWDIDNYPRKSTSTPDGYMEMSFNKNRSTDSEHSVSKGPTGINLLGEVRNASLPIDIVSKEKSGGLSFTDIFSKFARRSDSHESDVVAPIPLHPNSIFSFSPGSPVKGFVQNDFAQRKCFVDATSGTVTLSEQKGNAESVRNPQVPALDSSMGQSARAPDKEKILNTDVNASKKPAESVEALSNDYADMSLGSGNPKKKESVEEMSVSDYVNYIPPTTTAAPKPIKVAPKHDYAIMSQRNSTFAKKFGQQNVQNKKQLLVTIAGDGSNSFTGFKPISSSTDESLKNSLKGVSSPKSVNRQLSDQSRPFDDNSSGYELLQMRSDSSLQTKKILSRPNSVNSEKISPSKTINRPNSANSECMPSISTSSSTSTLCGSSSSSSTLCGSKSQSPLTNSRPQSFSDTVVGGVTTSRPESVSSIADPAMSSRPPSVSSEREILYATLDLPPSSNNFISSPTCNVDRTSSTNVRGNSSTSGESSTSPSPNANGGQQQPTFGYAQIDFDKCESLKLAMNAANNQKNQ</sequence>
<accession>A0A7R8UDS2</accession>
<feature type="compositionally biased region" description="Low complexity" evidence="10">
    <location>
        <begin position="1658"/>
        <end position="1673"/>
    </location>
</feature>
<reference evidence="13 14" key="1">
    <citation type="submission" date="2020-11" db="EMBL/GenBank/DDBJ databases">
        <authorList>
            <person name="Wallbank WR R."/>
            <person name="Pardo Diaz C."/>
            <person name="Kozak K."/>
            <person name="Martin S."/>
            <person name="Jiggins C."/>
            <person name="Moest M."/>
            <person name="Warren A I."/>
            <person name="Generalovic N T."/>
            <person name="Byers J.R.P. K."/>
            <person name="Montejo-Kovacevich G."/>
            <person name="Yen C E."/>
        </authorList>
    </citation>
    <scope>NUCLEOTIDE SEQUENCE [LARGE SCALE GENOMIC DNA]</scope>
</reference>
<dbReference type="PROSITE" id="PS50003">
    <property type="entry name" value="PH_DOMAIN"/>
    <property type="match status" value="1"/>
</dbReference>
<dbReference type="Pfam" id="PF00169">
    <property type="entry name" value="PH"/>
    <property type="match status" value="1"/>
</dbReference>
<organism evidence="13 14">
    <name type="scientific">Hermetia illucens</name>
    <name type="common">Black soldier fly</name>
    <dbReference type="NCBI Taxonomy" id="343691"/>
    <lineage>
        <taxon>Eukaryota</taxon>
        <taxon>Metazoa</taxon>
        <taxon>Ecdysozoa</taxon>
        <taxon>Arthropoda</taxon>
        <taxon>Hexapoda</taxon>
        <taxon>Insecta</taxon>
        <taxon>Pterygota</taxon>
        <taxon>Neoptera</taxon>
        <taxon>Endopterygota</taxon>
        <taxon>Diptera</taxon>
        <taxon>Brachycera</taxon>
        <taxon>Stratiomyomorpha</taxon>
        <taxon>Stratiomyidae</taxon>
        <taxon>Hermetiinae</taxon>
        <taxon>Hermetia</taxon>
    </lineage>
</organism>
<feature type="compositionally biased region" description="Polar residues" evidence="10">
    <location>
        <begin position="1580"/>
        <end position="1607"/>
    </location>
</feature>
<keyword evidence="7" id="KW-0896">Oogenesis</keyword>
<dbReference type="InterPro" id="IPR039011">
    <property type="entry name" value="IRS"/>
</dbReference>
<evidence type="ECO:0000256" key="6">
    <source>
        <dbReference type="ARBA" id="ARBA00022782"/>
    </source>
</evidence>
<dbReference type="SMART" id="SM01244">
    <property type="entry name" value="IRS"/>
    <property type="match status" value="1"/>
</dbReference>
<feature type="compositionally biased region" description="Polar residues" evidence="10">
    <location>
        <begin position="646"/>
        <end position="658"/>
    </location>
</feature>
<evidence type="ECO:0000256" key="2">
    <source>
        <dbReference type="ARBA" id="ARBA00015710"/>
    </source>
</evidence>
<protein>
    <recommendedName>
        <fullName evidence="2">Insulin receptor substrate 1</fullName>
    </recommendedName>
    <alternativeName>
        <fullName evidence="8">Protein chico</fullName>
    </alternativeName>
</protein>
<keyword evidence="6" id="KW-0221">Differentiation</keyword>
<feature type="region of interest" description="Disordered" evidence="10">
    <location>
        <begin position="1322"/>
        <end position="1367"/>
    </location>
</feature>
<dbReference type="PANTHER" id="PTHR10614">
    <property type="entry name" value="INSULIN RECEPTOR SUBSTRATE"/>
    <property type="match status" value="1"/>
</dbReference>
<feature type="compositionally biased region" description="Low complexity" evidence="10">
    <location>
        <begin position="1552"/>
        <end position="1579"/>
    </location>
</feature>
<dbReference type="PROSITE" id="PS51064">
    <property type="entry name" value="IRS_PTB"/>
    <property type="match status" value="1"/>
</dbReference>
<evidence type="ECO:0000259" key="11">
    <source>
        <dbReference type="PROSITE" id="PS50003"/>
    </source>
</evidence>
<dbReference type="InterPro" id="IPR002404">
    <property type="entry name" value="IRS_PTB"/>
</dbReference>
<feature type="compositionally biased region" description="Low complexity" evidence="10">
    <location>
        <begin position="290"/>
        <end position="303"/>
    </location>
</feature>
<feature type="region of interest" description="Disordered" evidence="10">
    <location>
        <begin position="1468"/>
        <end position="1621"/>
    </location>
</feature>
<feature type="domain" description="PH" evidence="11">
    <location>
        <begin position="20"/>
        <end position="121"/>
    </location>
</feature>
<evidence type="ECO:0000313" key="13">
    <source>
        <dbReference type="EMBL" id="CAD7078852.1"/>
    </source>
</evidence>
<evidence type="ECO:0000313" key="14">
    <source>
        <dbReference type="Proteomes" id="UP000594454"/>
    </source>
</evidence>
<evidence type="ECO:0000256" key="5">
    <source>
        <dbReference type="ARBA" id="ARBA00022737"/>
    </source>
</evidence>
<feature type="compositionally biased region" description="Polar residues" evidence="10">
    <location>
        <begin position="1639"/>
        <end position="1657"/>
    </location>
</feature>
<feature type="region of interest" description="Disordered" evidence="10">
    <location>
        <begin position="635"/>
        <end position="708"/>
    </location>
</feature>
<feature type="region of interest" description="Disordered" evidence="10">
    <location>
        <begin position="1003"/>
        <end position="1027"/>
    </location>
</feature>
<gene>
    <name evidence="13" type="ORF">HERILL_LOCUS2099</name>
</gene>
<evidence type="ECO:0000256" key="9">
    <source>
        <dbReference type="ARBA" id="ARBA00046145"/>
    </source>
</evidence>
<dbReference type="CDD" id="cd01204">
    <property type="entry name" value="PTB_IRS"/>
    <property type="match status" value="1"/>
</dbReference>
<dbReference type="Gene3D" id="2.30.29.30">
    <property type="entry name" value="Pleckstrin-homology domain (PH domain)/Phosphotyrosine-binding domain (PTB)"/>
    <property type="match status" value="2"/>
</dbReference>
<comment type="subunit">
    <text evidence="1">Bindings to phosphatidylinositol 3-kinase and SHP2.</text>
</comment>
<evidence type="ECO:0000256" key="10">
    <source>
        <dbReference type="SAM" id="MobiDB-lite"/>
    </source>
</evidence>
<name>A0A7R8UDS2_HERIL</name>
<feature type="compositionally biased region" description="Polar residues" evidence="10">
    <location>
        <begin position="693"/>
        <end position="704"/>
    </location>
</feature>
<dbReference type="GO" id="GO:0043548">
    <property type="term" value="F:phosphatidylinositol 3-kinase binding"/>
    <property type="evidence" value="ECO:0007669"/>
    <property type="project" value="TreeGrafter"/>
</dbReference>
<keyword evidence="14" id="KW-1185">Reference proteome</keyword>
<dbReference type="InterPro" id="IPR011993">
    <property type="entry name" value="PH-like_dom_sf"/>
</dbReference>
<feature type="compositionally biased region" description="Low complexity" evidence="10">
    <location>
        <begin position="683"/>
        <end position="692"/>
    </location>
</feature>
<dbReference type="GO" id="GO:0005886">
    <property type="term" value="C:plasma membrane"/>
    <property type="evidence" value="ECO:0007669"/>
    <property type="project" value="TreeGrafter"/>
</dbReference>
<dbReference type="Proteomes" id="UP000594454">
    <property type="component" value="Chromosome 1"/>
</dbReference>
<feature type="compositionally biased region" description="Polar residues" evidence="10">
    <location>
        <begin position="1511"/>
        <end position="1549"/>
    </location>
</feature>
<feature type="domain" description="IRS-type PTB" evidence="12">
    <location>
        <begin position="134"/>
        <end position="246"/>
    </location>
</feature>
<dbReference type="SMART" id="SM00233">
    <property type="entry name" value="PH"/>
    <property type="match status" value="1"/>
</dbReference>
<feature type="region of interest" description="Disordered" evidence="10">
    <location>
        <begin position="1134"/>
        <end position="1153"/>
    </location>
</feature>
<comment type="function">
    <text evidence="9">Activates phosphatidylinositol 3-kinase when bound to the regulatory p85 subunit. May mediate the control of various cellular processes by insulin-like peptides. When phosphorylated by the insulin receptor binds specifically to various cellular proteins containing SH2 domains. Involved in control of cell proliferation, cell size, and body and organ growth throughout development. Also has a role in a signaling pathway controlling the physiological response required to endure periods of low nutrient conditions. Insulin/insulin-like growth factor (IGF) signaling pathway has a role in regulating aging and is necessary in the ovary for vitellogenic maturation.</text>
</comment>
<evidence type="ECO:0000256" key="4">
    <source>
        <dbReference type="ARBA" id="ARBA00022604"/>
    </source>
</evidence>
<feature type="compositionally biased region" description="Polar residues" evidence="10">
    <location>
        <begin position="276"/>
        <end position="289"/>
    </location>
</feature>
<feature type="region of interest" description="Disordered" evidence="10">
    <location>
        <begin position="1041"/>
        <end position="1071"/>
    </location>
</feature>
<keyword evidence="3" id="KW-0597">Phosphoprotein</keyword>
<proteinExistence type="predicted"/>
<feature type="region of interest" description="Disordered" evidence="10">
    <location>
        <begin position="1639"/>
        <end position="1683"/>
    </location>
</feature>
<dbReference type="Pfam" id="PF02174">
    <property type="entry name" value="IRS"/>
    <property type="match status" value="1"/>
</dbReference>
<dbReference type="InterPro" id="IPR001849">
    <property type="entry name" value="PH_domain"/>
</dbReference>
<evidence type="ECO:0000256" key="1">
    <source>
        <dbReference type="ARBA" id="ARBA00011440"/>
    </source>
</evidence>
<dbReference type="FunCoup" id="A0A7R8UDS2">
    <property type="interactions" value="313"/>
</dbReference>
<dbReference type="EMBL" id="LR899009">
    <property type="protein sequence ID" value="CAD7078852.1"/>
    <property type="molecule type" value="Genomic_DNA"/>
</dbReference>
<dbReference type="GO" id="GO:0048477">
    <property type="term" value="P:oogenesis"/>
    <property type="evidence" value="ECO:0007669"/>
    <property type="project" value="UniProtKB-KW"/>
</dbReference>
<dbReference type="SUPFAM" id="SSF50729">
    <property type="entry name" value="PH domain-like"/>
    <property type="match status" value="2"/>
</dbReference>
<feature type="region of interest" description="Disordered" evidence="10">
    <location>
        <begin position="1"/>
        <end position="20"/>
    </location>
</feature>
<dbReference type="OMA" id="EGPYMRM"/>
<feature type="region of interest" description="Disordered" evidence="10">
    <location>
        <begin position="246"/>
        <end position="304"/>
    </location>
</feature>
<evidence type="ECO:0000256" key="8">
    <source>
        <dbReference type="ARBA" id="ARBA00033282"/>
    </source>
</evidence>
<evidence type="ECO:0000256" key="3">
    <source>
        <dbReference type="ARBA" id="ARBA00022553"/>
    </source>
</evidence>
<keyword evidence="5" id="KW-0677">Repeat</keyword>
<evidence type="ECO:0000256" key="7">
    <source>
        <dbReference type="ARBA" id="ARBA00022943"/>
    </source>
</evidence>
<feature type="compositionally biased region" description="Low complexity" evidence="10">
    <location>
        <begin position="1"/>
        <end position="17"/>
    </location>
</feature>
<feature type="compositionally biased region" description="Polar residues" evidence="10">
    <location>
        <begin position="1322"/>
        <end position="1332"/>
    </location>
</feature>
<dbReference type="CDD" id="cd01257">
    <property type="entry name" value="PH_IRS"/>
    <property type="match status" value="1"/>
</dbReference>
<evidence type="ECO:0000259" key="12">
    <source>
        <dbReference type="PROSITE" id="PS51064"/>
    </source>
</evidence>
<dbReference type="OrthoDB" id="946068at2759"/>
<feature type="region of interest" description="Disordered" evidence="10">
    <location>
        <begin position="322"/>
        <end position="343"/>
    </location>
</feature>
<dbReference type="FunFam" id="2.30.29.30:FF:000457">
    <property type="entry name" value="Insulin receptor substrate 1"/>
    <property type="match status" value="1"/>
</dbReference>
<dbReference type="SMART" id="SM00310">
    <property type="entry name" value="PTBI"/>
    <property type="match status" value="1"/>
</dbReference>
<dbReference type="GO" id="GO:0005829">
    <property type="term" value="C:cytosol"/>
    <property type="evidence" value="ECO:0007669"/>
    <property type="project" value="TreeGrafter"/>
</dbReference>
<keyword evidence="4" id="KW-0341">Growth regulation</keyword>
<feature type="compositionally biased region" description="Low complexity" evidence="10">
    <location>
        <begin position="1044"/>
        <end position="1066"/>
    </location>
</feature>
<dbReference type="GO" id="GO:0008286">
    <property type="term" value="P:insulin receptor signaling pathway"/>
    <property type="evidence" value="ECO:0007669"/>
    <property type="project" value="InterPro"/>
</dbReference>
<dbReference type="GO" id="GO:0005158">
    <property type="term" value="F:insulin receptor binding"/>
    <property type="evidence" value="ECO:0007669"/>
    <property type="project" value="InterPro"/>
</dbReference>
<dbReference type="InParanoid" id="A0A7R8UDS2"/>
<dbReference type="PANTHER" id="PTHR10614:SF13">
    <property type="entry name" value="INSULIN RECEPTOR SUBSTRATE 1"/>
    <property type="match status" value="1"/>
</dbReference>
<feature type="region of interest" description="Disordered" evidence="10">
    <location>
        <begin position="1089"/>
        <end position="1124"/>
    </location>
</feature>
<dbReference type="PRINTS" id="PR00628">
    <property type="entry name" value="INSULINRSI"/>
</dbReference>
<feature type="compositionally biased region" description="Polar residues" evidence="10">
    <location>
        <begin position="1468"/>
        <end position="1504"/>
    </location>
</feature>